<feature type="region of interest" description="Disordered" evidence="1">
    <location>
        <begin position="237"/>
        <end position="258"/>
    </location>
</feature>
<reference evidence="3" key="1">
    <citation type="journal article" date="2017" name="Nat. Ecol. Evol.">
        <title>Genome expansion and lineage-specific genetic innovations in the forest pathogenic fungi Armillaria.</title>
        <authorList>
            <person name="Sipos G."/>
            <person name="Prasanna A.N."/>
            <person name="Walter M.C."/>
            <person name="O'Connor E."/>
            <person name="Balint B."/>
            <person name="Krizsan K."/>
            <person name="Kiss B."/>
            <person name="Hess J."/>
            <person name="Varga T."/>
            <person name="Slot J."/>
            <person name="Riley R."/>
            <person name="Boka B."/>
            <person name="Rigling D."/>
            <person name="Barry K."/>
            <person name="Lee J."/>
            <person name="Mihaltcheva S."/>
            <person name="LaButti K."/>
            <person name="Lipzen A."/>
            <person name="Waldron R."/>
            <person name="Moloney N.M."/>
            <person name="Sperisen C."/>
            <person name="Kredics L."/>
            <person name="Vagvoelgyi C."/>
            <person name="Patrignani A."/>
            <person name="Fitzpatrick D."/>
            <person name="Nagy I."/>
            <person name="Doyle S."/>
            <person name="Anderson J.B."/>
            <person name="Grigoriev I.V."/>
            <person name="Gueldener U."/>
            <person name="Muensterkoetter M."/>
            <person name="Nagy L.G."/>
        </authorList>
    </citation>
    <scope>NUCLEOTIDE SEQUENCE [LARGE SCALE GENOMIC DNA]</scope>
    <source>
        <strain evidence="3">Ar21-2</strain>
    </source>
</reference>
<accession>A0A2H3DC89</accession>
<evidence type="ECO:0000313" key="2">
    <source>
        <dbReference type="EMBL" id="PBK85873.1"/>
    </source>
</evidence>
<dbReference type="AlphaFoldDB" id="A0A2H3DC89"/>
<dbReference type="Proteomes" id="UP000217790">
    <property type="component" value="Unassembled WGS sequence"/>
</dbReference>
<evidence type="ECO:0000313" key="3">
    <source>
        <dbReference type="Proteomes" id="UP000217790"/>
    </source>
</evidence>
<dbReference type="EMBL" id="KZ293688">
    <property type="protein sequence ID" value="PBK85873.1"/>
    <property type="molecule type" value="Genomic_DNA"/>
</dbReference>
<dbReference type="OrthoDB" id="2908695at2759"/>
<proteinExistence type="predicted"/>
<gene>
    <name evidence="2" type="ORF">ARMGADRAFT_546503</name>
</gene>
<protein>
    <submittedName>
        <fullName evidence="2">Uncharacterized protein</fullName>
    </submittedName>
</protein>
<organism evidence="2 3">
    <name type="scientific">Armillaria gallica</name>
    <name type="common">Bulbous honey fungus</name>
    <name type="synonym">Armillaria bulbosa</name>
    <dbReference type="NCBI Taxonomy" id="47427"/>
    <lineage>
        <taxon>Eukaryota</taxon>
        <taxon>Fungi</taxon>
        <taxon>Dikarya</taxon>
        <taxon>Basidiomycota</taxon>
        <taxon>Agaricomycotina</taxon>
        <taxon>Agaricomycetes</taxon>
        <taxon>Agaricomycetidae</taxon>
        <taxon>Agaricales</taxon>
        <taxon>Marasmiineae</taxon>
        <taxon>Physalacriaceae</taxon>
        <taxon>Armillaria</taxon>
    </lineage>
</organism>
<name>A0A2H3DC89_ARMGA</name>
<dbReference type="InParanoid" id="A0A2H3DC89"/>
<evidence type="ECO:0000256" key="1">
    <source>
        <dbReference type="SAM" id="MobiDB-lite"/>
    </source>
</evidence>
<keyword evidence="3" id="KW-1185">Reference proteome</keyword>
<sequence>MAELQFQSEGSSLFDVPQYIPSYGVRNNQYIGHYSFGNSVGDFNLNAPVRHNPEVATTDERPSHSYLHNNPYAPPLLPACSTTSMNHHLYMESAGPPETHSEKAYFPQRPISHYDSEPLGGLTDFGVFDCNAWFSEKEVVGSSTFTPDPVGRTLVHYSTPPRDSSNLTSSRYHLYPGRKSNNECLNERSLFRTGFDASYSASSSRQSFEFTSNSSEPELPLLWRVFKPKISGFCVPEDHRPSEDSSMEQSEDPHPDARTLTVSPMCSDYLDEAVTQKCPRGFHLVSFTDFQTEHVVHAFGISTDSAICYERDVDTDSHICPLGCRRKFSGKSFRKHFSQFHPELDTKSGNFYCTVKSHPKVRCTGDAVHNTCFTQHFQLMHSLKEFLCPFCLSPQRHKQDVVRHFDMCEVLSAKEKYQYREEKSCRAL</sequence>